<evidence type="ECO:0000313" key="3">
    <source>
        <dbReference type="EMBL" id="CAB4568943.1"/>
    </source>
</evidence>
<organism evidence="3">
    <name type="scientific">freshwater metagenome</name>
    <dbReference type="NCBI Taxonomy" id="449393"/>
    <lineage>
        <taxon>unclassified sequences</taxon>
        <taxon>metagenomes</taxon>
        <taxon>ecological metagenomes</taxon>
    </lineage>
</organism>
<dbReference type="InterPro" id="IPR018376">
    <property type="entry name" value="Enoyl-CoA_hyd/isom_CS"/>
</dbReference>
<dbReference type="EMBL" id="CAEZTS010000012">
    <property type="protein sequence ID" value="CAB4568943.1"/>
    <property type="molecule type" value="Genomic_DNA"/>
</dbReference>
<evidence type="ECO:0000256" key="1">
    <source>
        <dbReference type="ARBA" id="ARBA00005254"/>
    </source>
</evidence>
<comment type="similarity">
    <text evidence="1">Belongs to the enoyl-CoA hydratase/isomerase family.</text>
</comment>
<dbReference type="AlphaFoldDB" id="A0A6J6E3V3"/>
<sequence>MTSNRVLLVDEPAPRVRRLTLNRPEKRNALNDDLRGALFEALRAGDRDRDVSVMIVRGAGSCFCAGYDLGSPNTDVERSISRADGWWSRHVVNNWFEMWDMSTPIIAQVHGYCLAGGSELATACDLVYVAHDAKIGYPPVRSMSPPDMQWQTWMMGLRRGMEALLTGDSMSGDEAVDAGFANRAYAAERLDEEVLAMAERVAKVPADLLALNKRAAHRAMEAMGIRAGIRATAEIQALGFHQKSSIEYMQGFATKGVTATLSERDATFGDYREGGPGSTEAPAPGA</sequence>
<proteinExistence type="inferred from homology"/>
<dbReference type="SUPFAM" id="SSF52096">
    <property type="entry name" value="ClpP/crotonase"/>
    <property type="match status" value="1"/>
</dbReference>
<evidence type="ECO:0000256" key="2">
    <source>
        <dbReference type="SAM" id="MobiDB-lite"/>
    </source>
</evidence>
<name>A0A6J6E3V3_9ZZZZ</name>
<dbReference type="InterPro" id="IPR029045">
    <property type="entry name" value="ClpP/crotonase-like_dom_sf"/>
</dbReference>
<dbReference type="GO" id="GO:0003824">
    <property type="term" value="F:catalytic activity"/>
    <property type="evidence" value="ECO:0007669"/>
    <property type="project" value="InterPro"/>
</dbReference>
<reference evidence="3" key="1">
    <citation type="submission" date="2020-05" db="EMBL/GenBank/DDBJ databases">
        <authorList>
            <person name="Chiriac C."/>
            <person name="Salcher M."/>
            <person name="Ghai R."/>
            <person name="Kavagutti S V."/>
        </authorList>
    </citation>
    <scope>NUCLEOTIDE SEQUENCE</scope>
</reference>
<dbReference type="Pfam" id="PF00378">
    <property type="entry name" value="ECH_1"/>
    <property type="match status" value="1"/>
</dbReference>
<accession>A0A6J6E3V3</accession>
<dbReference type="PANTHER" id="PTHR43802:SF1">
    <property type="entry name" value="IP11341P-RELATED"/>
    <property type="match status" value="1"/>
</dbReference>
<dbReference type="PROSITE" id="PS00166">
    <property type="entry name" value="ENOYL_COA_HYDRATASE"/>
    <property type="match status" value="1"/>
</dbReference>
<feature type="region of interest" description="Disordered" evidence="2">
    <location>
        <begin position="267"/>
        <end position="286"/>
    </location>
</feature>
<dbReference type="InterPro" id="IPR001753">
    <property type="entry name" value="Enoyl-CoA_hydra/iso"/>
</dbReference>
<dbReference type="CDD" id="cd06558">
    <property type="entry name" value="crotonase-like"/>
    <property type="match status" value="1"/>
</dbReference>
<protein>
    <submittedName>
        <fullName evidence="3">Unannotated protein</fullName>
    </submittedName>
</protein>
<dbReference type="Gene3D" id="3.90.226.10">
    <property type="entry name" value="2-enoyl-CoA Hydratase, Chain A, domain 1"/>
    <property type="match status" value="1"/>
</dbReference>
<dbReference type="PANTHER" id="PTHR43802">
    <property type="entry name" value="ENOYL-COA HYDRATASE"/>
    <property type="match status" value="1"/>
</dbReference>
<gene>
    <name evidence="3" type="ORF">UFOPK1722_00248</name>
</gene>